<comment type="catalytic activity">
    <reaction evidence="38">
        <text>1-O-hexadecyl-2-(9Z)-octadecenoyl-sn-glycero-3-phosphocholine + H2O = 1-O-hexadecyl-sn-glycero-3-phosphocholine + (9Z)-octadecenoate + H(+)</text>
        <dbReference type="Rhea" id="RHEA:40915"/>
        <dbReference type="ChEBI" id="CHEBI:15377"/>
        <dbReference type="ChEBI" id="CHEBI:15378"/>
        <dbReference type="ChEBI" id="CHEBI:30823"/>
        <dbReference type="ChEBI" id="CHEBI:34112"/>
        <dbReference type="ChEBI" id="CHEBI:64496"/>
    </reaction>
    <physiologicalReaction direction="left-to-right" evidence="38">
        <dbReference type="Rhea" id="RHEA:40916"/>
    </physiologicalReaction>
</comment>
<keyword evidence="9" id="KW-1133">Transmembrane helix</keyword>
<keyword evidence="6 43" id="KW-0732">Signal</keyword>
<comment type="catalytic activity">
    <reaction evidence="29">
        <text>1,2-dihexadecanoyl-sn-glycero-3-phosphocholine + H2O = 1-hexadecanoyl-sn-glycero-3-phosphocholine + hexadecanoate + H(+)</text>
        <dbReference type="Rhea" id="RHEA:41223"/>
        <dbReference type="ChEBI" id="CHEBI:7896"/>
        <dbReference type="ChEBI" id="CHEBI:15377"/>
        <dbReference type="ChEBI" id="CHEBI:15378"/>
        <dbReference type="ChEBI" id="CHEBI:72998"/>
        <dbReference type="ChEBI" id="CHEBI:72999"/>
    </reaction>
    <physiologicalReaction direction="left-to-right" evidence="29">
        <dbReference type="Rhea" id="RHEA:41224"/>
    </physiologicalReaction>
</comment>
<dbReference type="InterPro" id="IPR035547">
    <property type="entry name" value="Phospholipase_B"/>
</dbReference>
<dbReference type="InterPro" id="IPR038885">
    <property type="entry name" value="PLB1"/>
</dbReference>
<comment type="catalytic activity">
    <reaction evidence="37">
        <text>1,3-dihexadecanoyl-2-(9Z-octadecenoyl)glycerol + H2O = 1,3-dihexadecanoylglycerol + (9Z)-octadecenoate + H(+)</text>
        <dbReference type="Rhea" id="RHEA:40983"/>
        <dbReference type="ChEBI" id="CHEBI:15377"/>
        <dbReference type="ChEBI" id="CHEBI:15378"/>
        <dbReference type="ChEBI" id="CHEBI:30823"/>
        <dbReference type="ChEBI" id="CHEBI:75688"/>
        <dbReference type="ChEBI" id="CHEBI:77619"/>
    </reaction>
    <physiologicalReaction direction="left-to-right" evidence="37">
        <dbReference type="Rhea" id="RHEA:40984"/>
    </physiologicalReaction>
</comment>
<comment type="catalytic activity">
    <reaction evidence="34">
        <text>1-hexadecanoyl-2-(9Z-octadecenoyl)-sn-glycero-3-phosphoethanolamine + H2O = 1-hexadecanoyl-sn-glycero-3-phosphoethanolamine + (9Z)-octadecenoate + H(+)</text>
        <dbReference type="Rhea" id="RHEA:40911"/>
        <dbReference type="ChEBI" id="CHEBI:15377"/>
        <dbReference type="ChEBI" id="CHEBI:15378"/>
        <dbReference type="ChEBI" id="CHEBI:30823"/>
        <dbReference type="ChEBI" id="CHEBI:73004"/>
        <dbReference type="ChEBI" id="CHEBI:73007"/>
    </reaction>
    <physiologicalReaction direction="left-to-right" evidence="34">
        <dbReference type="Rhea" id="RHEA:40912"/>
    </physiologicalReaction>
</comment>
<comment type="catalytic activity">
    <reaction evidence="35">
        <text>1-hexadecanoyl-sn-glycero-3-phosphocholine + H2O = sn-glycerol 3-phosphocholine + hexadecanoate + H(+)</text>
        <dbReference type="Rhea" id="RHEA:40435"/>
        <dbReference type="ChEBI" id="CHEBI:7896"/>
        <dbReference type="ChEBI" id="CHEBI:15377"/>
        <dbReference type="ChEBI" id="CHEBI:15378"/>
        <dbReference type="ChEBI" id="CHEBI:16870"/>
        <dbReference type="ChEBI" id="CHEBI:72998"/>
    </reaction>
    <physiologicalReaction direction="left-to-right" evidence="35">
        <dbReference type="Rhea" id="RHEA:40436"/>
    </physiologicalReaction>
</comment>
<comment type="subcellular location">
    <subcellularLocation>
        <location evidence="1">Apical cell membrane</location>
        <topology evidence="1">Single-pass type I membrane protein</topology>
    </subcellularLocation>
</comment>
<comment type="catalytic activity">
    <reaction evidence="28">
        <text>1,2-di-(9Z-octadecenoyl)-sn-glycero-3-phosphocholine + H2O = 1-(9Z-octadecenoyl)-sn-glycero-3-phosphocholine + (9Z)-octadecenoate + H(+)</text>
        <dbReference type="Rhea" id="RHEA:40923"/>
        <dbReference type="ChEBI" id="CHEBI:15377"/>
        <dbReference type="ChEBI" id="CHEBI:15378"/>
        <dbReference type="ChEBI" id="CHEBI:28610"/>
        <dbReference type="ChEBI" id="CHEBI:30823"/>
        <dbReference type="ChEBI" id="CHEBI:74669"/>
    </reaction>
    <physiologicalReaction direction="left-to-right" evidence="28">
        <dbReference type="Rhea" id="RHEA:40924"/>
    </physiologicalReaction>
</comment>
<evidence type="ECO:0000256" key="27">
    <source>
        <dbReference type="ARBA" id="ARBA00048049"/>
    </source>
</evidence>
<evidence type="ECO:0000256" key="24">
    <source>
        <dbReference type="ARBA" id="ARBA00047459"/>
    </source>
</evidence>
<evidence type="ECO:0000256" key="2">
    <source>
        <dbReference type="ARBA" id="ARBA00009979"/>
    </source>
</evidence>
<comment type="catalytic activity">
    <reaction evidence="39">
        <text>1-hexadecanoyl-2-(9Z)-octadecenoyl-3-octadecanoyl-sn-glycerol + H2O = 1-hexadecanoyl-3-octadecanoyl-sn-glycerol + (9Z)-octadecenoate + H(+)</text>
        <dbReference type="Rhea" id="RHEA:41103"/>
        <dbReference type="ChEBI" id="CHEBI:15377"/>
        <dbReference type="ChEBI" id="CHEBI:15378"/>
        <dbReference type="ChEBI" id="CHEBI:30823"/>
        <dbReference type="ChEBI" id="CHEBI:77623"/>
        <dbReference type="ChEBI" id="CHEBI:77624"/>
    </reaction>
    <physiologicalReaction direction="left-to-right" evidence="39">
        <dbReference type="Rhea" id="RHEA:41104"/>
    </physiologicalReaction>
</comment>
<evidence type="ECO:0000256" key="37">
    <source>
        <dbReference type="ARBA" id="ARBA00048869"/>
    </source>
</evidence>
<comment type="catalytic activity">
    <reaction evidence="14">
        <text>1-hexadecanoyl-2-(9Z,12Z-octadecadienoyl)-sn-glycero-3-phosphocholine + H2O = (9Z,12Z)-octadecadienoate + 1-hexadecanoyl-sn-glycero-3-phosphocholine + H(+)</text>
        <dbReference type="Rhea" id="RHEA:40811"/>
        <dbReference type="ChEBI" id="CHEBI:15377"/>
        <dbReference type="ChEBI" id="CHEBI:15378"/>
        <dbReference type="ChEBI" id="CHEBI:30245"/>
        <dbReference type="ChEBI" id="CHEBI:72998"/>
        <dbReference type="ChEBI" id="CHEBI:73002"/>
    </reaction>
    <physiologicalReaction direction="left-to-right" evidence="14">
        <dbReference type="Rhea" id="RHEA:40812"/>
    </physiologicalReaction>
</comment>
<evidence type="ECO:0000256" key="13">
    <source>
        <dbReference type="ARBA" id="ARBA00023369"/>
    </source>
</evidence>
<evidence type="ECO:0000256" key="35">
    <source>
        <dbReference type="ARBA" id="ARBA00048656"/>
    </source>
</evidence>
<evidence type="ECO:0000256" key="22">
    <source>
        <dbReference type="ARBA" id="ARBA00047363"/>
    </source>
</evidence>
<accession>A0A9N9T7R0</accession>
<evidence type="ECO:0000256" key="8">
    <source>
        <dbReference type="ARBA" id="ARBA00022801"/>
    </source>
</evidence>
<comment type="catalytic activity">
    <reaction evidence="40">
        <text>1,2-dihexadecanoyl-sn-glycero-3-phosphocholine + 2 H2O = sn-glycerol 3-phosphocholine + 2 hexadecanoate + 2 H(+)</text>
        <dbReference type="Rhea" id="RHEA:40975"/>
        <dbReference type="ChEBI" id="CHEBI:7896"/>
        <dbReference type="ChEBI" id="CHEBI:15377"/>
        <dbReference type="ChEBI" id="CHEBI:15378"/>
        <dbReference type="ChEBI" id="CHEBI:16870"/>
        <dbReference type="ChEBI" id="CHEBI:72999"/>
    </reaction>
    <physiologicalReaction direction="left-to-right" evidence="40">
        <dbReference type="Rhea" id="RHEA:40976"/>
    </physiologicalReaction>
</comment>
<evidence type="ECO:0000256" key="40">
    <source>
        <dbReference type="ARBA" id="ARBA00049363"/>
    </source>
</evidence>
<evidence type="ECO:0000256" key="11">
    <source>
        <dbReference type="ARBA" id="ARBA00023136"/>
    </source>
</evidence>
<evidence type="ECO:0000256" key="43">
    <source>
        <dbReference type="SAM" id="SignalP"/>
    </source>
</evidence>
<keyword evidence="45" id="KW-1185">Reference proteome</keyword>
<comment type="catalytic activity">
    <reaction evidence="21">
        <text>1-hexadecanoyl-2-(9Z)-octadecenoyl-3-octadecanoyl-sn-glycerol + H2O = 2-(9Z-octadecenoyl)-3-octadecanoyl-sn-glycerol + hexadecanoate + H(+)</text>
        <dbReference type="Rhea" id="RHEA:41107"/>
        <dbReference type="ChEBI" id="CHEBI:7896"/>
        <dbReference type="ChEBI" id="CHEBI:15377"/>
        <dbReference type="ChEBI" id="CHEBI:15378"/>
        <dbReference type="ChEBI" id="CHEBI:75558"/>
        <dbReference type="ChEBI" id="CHEBI:77623"/>
    </reaction>
    <physiologicalReaction direction="left-to-right" evidence="21">
        <dbReference type="Rhea" id="RHEA:41108"/>
    </physiologicalReaction>
</comment>
<evidence type="ECO:0000256" key="42">
    <source>
        <dbReference type="ARBA" id="ARBA00049461"/>
    </source>
</evidence>
<evidence type="ECO:0000256" key="30">
    <source>
        <dbReference type="ARBA" id="ARBA00048362"/>
    </source>
</evidence>
<dbReference type="Gene3D" id="3.40.50.1110">
    <property type="entry name" value="SGNH hydrolase"/>
    <property type="match status" value="1"/>
</dbReference>
<comment type="catalytic activity">
    <reaction evidence="33">
        <text>a 1-acyl-sn-glycero-3-phosphocholine + H2O = sn-glycerol 3-phosphocholine + a fatty acid + H(+)</text>
        <dbReference type="Rhea" id="RHEA:15177"/>
        <dbReference type="ChEBI" id="CHEBI:15377"/>
        <dbReference type="ChEBI" id="CHEBI:15378"/>
        <dbReference type="ChEBI" id="CHEBI:16870"/>
        <dbReference type="ChEBI" id="CHEBI:28868"/>
        <dbReference type="ChEBI" id="CHEBI:58168"/>
        <dbReference type="EC" id="3.1.1.5"/>
    </reaction>
    <physiologicalReaction direction="left-to-right" evidence="33">
        <dbReference type="Rhea" id="RHEA:15178"/>
    </physiologicalReaction>
</comment>
<proteinExistence type="inferred from homology"/>
<dbReference type="PANTHER" id="PTHR21325">
    <property type="entry name" value="PHOSPHOLIPASE B, PLB1"/>
    <property type="match status" value="1"/>
</dbReference>
<dbReference type="Pfam" id="PF00657">
    <property type="entry name" value="Lipase_GDSL"/>
    <property type="match status" value="1"/>
</dbReference>
<evidence type="ECO:0000256" key="26">
    <source>
        <dbReference type="ARBA" id="ARBA00048015"/>
    </source>
</evidence>
<dbReference type="GO" id="GO:0004623">
    <property type="term" value="F:phospholipase A2 activity"/>
    <property type="evidence" value="ECO:0007669"/>
    <property type="project" value="UniProtKB-EC"/>
</dbReference>
<evidence type="ECO:0000313" key="45">
    <source>
        <dbReference type="Proteomes" id="UP001153709"/>
    </source>
</evidence>
<evidence type="ECO:0000256" key="20">
    <source>
        <dbReference type="ARBA" id="ARBA00045916"/>
    </source>
</evidence>
<evidence type="ECO:0000256" key="12">
    <source>
        <dbReference type="ARBA" id="ARBA00023180"/>
    </source>
</evidence>
<dbReference type="GO" id="GO:0006644">
    <property type="term" value="P:phospholipid metabolic process"/>
    <property type="evidence" value="ECO:0007669"/>
    <property type="project" value="TreeGrafter"/>
</dbReference>
<evidence type="ECO:0000256" key="28">
    <source>
        <dbReference type="ARBA" id="ARBA00048058"/>
    </source>
</evidence>
<evidence type="ECO:0000256" key="21">
    <source>
        <dbReference type="ARBA" id="ARBA00047324"/>
    </source>
</evidence>
<comment type="catalytic activity">
    <reaction evidence="26">
        <text>1-hexadecanoyl-2-(9Z-octadecenoyl)-sn-glycero-3-phospho-(1'-sn-glycerol) + H2O = 1-hexadecanoyl-sn-glycero-3-phospho-(1'-sn-glycerol) + (9Z)-octadecenoate + H(+)</text>
        <dbReference type="Rhea" id="RHEA:40919"/>
        <dbReference type="ChEBI" id="CHEBI:15377"/>
        <dbReference type="ChEBI" id="CHEBI:15378"/>
        <dbReference type="ChEBI" id="CHEBI:30823"/>
        <dbReference type="ChEBI" id="CHEBI:72841"/>
        <dbReference type="ChEBI" id="CHEBI:75158"/>
    </reaction>
    <physiologicalReaction direction="left-to-right" evidence="26">
        <dbReference type="Rhea" id="RHEA:40920"/>
    </physiologicalReaction>
</comment>
<evidence type="ECO:0000256" key="29">
    <source>
        <dbReference type="ARBA" id="ARBA00048227"/>
    </source>
</evidence>
<sequence length="414" mass="47232">MVSKMIKFYIMALLTFVDLTQTNCQENSVLDELFLPIVRDFQISMGKVFRDFEPSNRRLLKRMGKAVPALSPTKQFPCDLKNYKPRSDSVPDNVHKLRPGDIDVIGAMGDSLTAGTGISATSVPEEIFVAQRGRSWAGGGEKNWRHFLTLPNILKEFNPNLIGFATRAAHSTEWESQFNVAESGAISSQMPYMAKELVKRIKMDPRVDLNRHWKMITFMIGDNDFCSEVCISNSYYKAIQKHKEDLYKVLRYLKDNLPRTIVNVVPPPRLDVLYKMKNLPLSCYLTQNVACPCIRNVIYADKKRIMKDLMIKWQKSVMEIGTMPDWGSNNFAVIVQPFTLNLTFPKTSTGDLDYSFLGPDCFHFSEKGQARFANGLWNSMMEPFGHKNTDGSDNASKFHCPSEKHPYIYTLENS</sequence>
<dbReference type="GO" id="GO:0016324">
    <property type="term" value="C:apical plasma membrane"/>
    <property type="evidence" value="ECO:0007669"/>
    <property type="project" value="UniProtKB-SubCell"/>
</dbReference>
<comment type="catalytic activity">
    <reaction evidence="25">
        <text>2,3-di-(9Z)-octadecenoyl-sn-glycerol + H2O = 3-(9Z-octadecenoyl)-sn-glycerol + (9Z)-octadecenoate + H(+)</text>
        <dbReference type="Rhea" id="RHEA:42604"/>
        <dbReference type="ChEBI" id="CHEBI:15377"/>
        <dbReference type="ChEBI" id="CHEBI:15378"/>
        <dbReference type="ChEBI" id="CHEBI:30823"/>
        <dbReference type="ChEBI" id="CHEBI:75824"/>
        <dbReference type="ChEBI" id="CHEBI:75938"/>
    </reaction>
    <physiologicalReaction direction="left-to-right" evidence="25">
        <dbReference type="Rhea" id="RHEA:42605"/>
    </physiologicalReaction>
</comment>
<evidence type="ECO:0000256" key="23">
    <source>
        <dbReference type="ARBA" id="ARBA00047438"/>
    </source>
</evidence>
<evidence type="ECO:0000256" key="1">
    <source>
        <dbReference type="ARBA" id="ARBA00004247"/>
    </source>
</evidence>
<evidence type="ECO:0000256" key="18">
    <source>
        <dbReference type="ARBA" id="ARBA00031485"/>
    </source>
</evidence>
<dbReference type="PANTHER" id="PTHR21325:SF31">
    <property type="entry name" value="GH22081P-RELATED"/>
    <property type="match status" value="1"/>
</dbReference>
<evidence type="ECO:0000256" key="32">
    <source>
        <dbReference type="ARBA" id="ARBA00048386"/>
    </source>
</evidence>
<dbReference type="FunFam" id="3.40.50.1110:FF:000005">
    <property type="entry name" value="Phospholipase B1"/>
    <property type="match status" value="1"/>
</dbReference>
<evidence type="ECO:0000256" key="25">
    <source>
        <dbReference type="ARBA" id="ARBA00048011"/>
    </source>
</evidence>
<evidence type="ECO:0000256" key="38">
    <source>
        <dbReference type="ARBA" id="ARBA00048872"/>
    </source>
</evidence>
<evidence type="ECO:0000256" key="31">
    <source>
        <dbReference type="ARBA" id="ARBA00048374"/>
    </source>
</evidence>
<keyword evidence="11" id="KW-0472">Membrane</keyword>
<comment type="catalytic activity">
    <reaction evidence="13">
        <text>a triacylglycerol + H2O = a diacylglycerol + a fatty acid + H(+)</text>
        <dbReference type="Rhea" id="RHEA:12044"/>
        <dbReference type="ChEBI" id="CHEBI:15377"/>
        <dbReference type="ChEBI" id="CHEBI:15378"/>
        <dbReference type="ChEBI" id="CHEBI:17855"/>
        <dbReference type="ChEBI" id="CHEBI:18035"/>
        <dbReference type="ChEBI" id="CHEBI:28868"/>
        <dbReference type="EC" id="3.1.1.3"/>
    </reaction>
    <physiologicalReaction direction="left-to-right" evidence="13">
        <dbReference type="Rhea" id="RHEA:12045"/>
    </physiologicalReaction>
</comment>
<evidence type="ECO:0000256" key="5">
    <source>
        <dbReference type="ARBA" id="ARBA00022692"/>
    </source>
</evidence>
<comment type="catalytic activity">
    <reaction evidence="27">
        <text>a 1-O-alkyl-2-acyl-sn-glycero-3-phosphocholine + H2O = a 1-O-alkyl-sn-glycero-3-phosphocholine + a fatty acid + H(+)</text>
        <dbReference type="Rhea" id="RHEA:36231"/>
        <dbReference type="ChEBI" id="CHEBI:15377"/>
        <dbReference type="ChEBI" id="CHEBI:15378"/>
        <dbReference type="ChEBI" id="CHEBI:28868"/>
        <dbReference type="ChEBI" id="CHEBI:30909"/>
        <dbReference type="ChEBI" id="CHEBI:36702"/>
        <dbReference type="EC" id="3.1.1.4"/>
    </reaction>
    <physiologicalReaction direction="left-to-right" evidence="27">
        <dbReference type="Rhea" id="RHEA:36232"/>
    </physiologicalReaction>
</comment>
<evidence type="ECO:0000256" key="19">
    <source>
        <dbReference type="ARBA" id="ARBA00033022"/>
    </source>
</evidence>
<keyword evidence="4" id="KW-1003">Cell membrane</keyword>
<feature type="signal peptide" evidence="43">
    <location>
        <begin position="1"/>
        <end position="22"/>
    </location>
</feature>
<dbReference type="GO" id="GO:0004806">
    <property type="term" value="F:triacylglycerol lipase activity"/>
    <property type="evidence" value="ECO:0007669"/>
    <property type="project" value="UniProtKB-EC"/>
</dbReference>
<evidence type="ECO:0000256" key="10">
    <source>
        <dbReference type="ARBA" id="ARBA00023098"/>
    </source>
</evidence>
<feature type="chain" id="PRO_5040106434" description="Phospholipase B1, membrane-associated" evidence="43">
    <location>
        <begin position="23"/>
        <end position="414"/>
    </location>
</feature>
<dbReference type="EMBL" id="OU898282">
    <property type="protein sequence ID" value="CAG9837161.1"/>
    <property type="molecule type" value="Genomic_DNA"/>
</dbReference>
<evidence type="ECO:0000256" key="4">
    <source>
        <dbReference type="ARBA" id="ARBA00022475"/>
    </source>
</evidence>
<evidence type="ECO:0000313" key="44">
    <source>
        <dbReference type="EMBL" id="CAG9837161.1"/>
    </source>
</evidence>
<comment type="function">
    <text evidence="20">Calcium-independent membrane-associated phospholipase that catalyzes complete diacylation of phospholipids by hydrolyzing both sn-1 and sn-2 fatty acyl chains attached to the glycerol backbone (phospholipase B activity). Has dual phospholipase and lysophospholipase activities toward diacylphospholipids. Preferentially cleaves sn-2 ester bonds over sn-1 bonds. Acts as a lipase toward glycerolipid substrates. Hydrolyzes fatty acyl chains of diacylglycerols with preference for the sn-2 position and of triacylglycerols with not positional selectivity. May also hydrolyze long chain retinyl esters such as retinyl palmitate. May contribute to digestion of dietary phospholipids, glycerolipids and retinoids, facilitating lipid absorption at the brush border.</text>
</comment>
<comment type="catalytic activity">
    <reaction evidence="22">
        <text>1,3-dihexadecanoyl-2-(9Z-octadecenoyl)glycerol + H2O = 1-hexadecanoyl-2-(9Z-octadecenoyl)-glycerol + hexadecanoate + H(+)</text>
        <dbReference type="Rhea" id="RHEA:40979"/>
        <dbReference type="ChEBI" id="CHEBI:7896"/>
        <dbReference type="ChEBI" id="CHEBI:15377"/>
        <dbReference type="ChEBI" id="CHEBI:15378"/>
        <dbReference type="ChEBI" id="CHEBI:75585"/>
        <dbReference type="ChEBI" id="CHEBI:75688"/>
    </reaction>
    <physiologicalReaction direction="left-to-right" evidence="22">
        <dbReference type="Rhea" id="RHEA:40980"/>
    </physiologicalReaction>
</comment>
<evidence type="ECO:0000256" key="15">
    <source>
        <dbReference type="ARBA" id="ARBA00023422"/>
    </source>
</evidence>
<keyword evidence="8" id="KW-0378">Hydrolase</keyword>
<comment type="catalytic activity">
    <reaction evidence="23">
        <text>1-(9Z-octadecenoyl)-glycerol + H2O = glycerol + (9Z)-octadecenoate + H(+)</text>
        <dbReference type="Rhea" id="RHEA:38487"/>
        <dbReference type="ChEBI" id="CHEBI:15377"/>
        <dbReference type="ChEBI" id="CHEBI:15378"/>
        <dbReference type="ChEBI" id="CHEBI:17754"/>
        <dbReference type="ChEBI" id="CHEBI:30823"/>
        <dbReference type="ChEBI" id="CHEBI:75342"/>
    </reaction>
    <physiologicalReaction direction="left-to-right" evidence="23">
        <dbReference type="Rhea" id="RHEA:38488"/>
    </physiologicalReaction>
</comment>
<dbReference type="Proteomes" id="UP001153709">
    <property type="component" value="Chromosome 7"/>
</dbReference>
<comment type="catalytic activity">
    <reaction evidence="36">
        <text>1-hexadecanoyl-2-(9Z-octadecenoyl)-sn-glycero-3-phosphocholine + H2O = 1-hexadecanoyl-sn-glycero-3-phosphocholine + (9Z)-octadecenoate + H(+)</text>
        <dbReference type="Rhea" id="RHEA:38779"/>
        <dbReference type="ChEBI" id="CHEBI:15377"/>
        <dbReference type="ChEBI" id="CHEBI:15378"/>
        <dbReference type="ChEBI" id="CHEBI:30823"/>
        <dbReference type="ChEBI" id="CHEBI:72998"/>
        <dbReference type="ChEBI" id="CHEBI:73001"/>
    </reaction>
    <physiologicalReaction direction="left-to-right" evidence="36">
        <dbReference type="Rhea" id="RHEA:38780"/>
    </physiologicalReaction>
</comment>
<comment type="catalytic activity">
    <reaction evidence="15">
        <text>a 1,2-diacyl-sn-glycero-3-phosphocholine + H2O = a 1-acyl-sn-glycero-3-phosphocholine + a fatty acid + H(+)</text>
        <dbReference type="Rhea" id="RHEA:15801"/>
        <dbReference type="ChEBI" id="CHEBI:15377"/>
        <dbReference type="ChEBI" id="CHEBI:15378"/>
        <dbReference type="ChEBI" id="CHEBI:28868"/>
        <dbReference type="ChEBI" id="CHEBI:57643"/>
        <dbReference type="ChEBI" id="CHEBI:58168"/>
        <dbReference type="EC" id="3.1.1.4"/>
    </reaction>
    <physiologicalReaction direction="left-to-right" evidence="15">
        <dbReference type="Rhea" id="RHEA:15802"/>
    </physiologicalReaction>
</comment>
<dbReference type="InterPro" id="IPR001087">
    <property type="entry name" value="GDSL"/>
</dbReference>
<dbReference type="OrthoDB" id="10265800at2759"/>
<dbReference type="GO" id="GO:0004622">
    <property type="term" value="F:phosphatidylcholine lysophospholipase activity"/>
    <property type="evidence" value="ECO:0007669"/>
    <property type="project" value="UniProtKB-EC"/>
</dbReference>
<evidence type="ECO:0000256" key="14">
    <source>
        <dbReference type="ARBA" id="ARBA00023408"/>
    </source>
</evidence>
<dbReference type="InterPro" id="IPR036514">
    <property type="entry name" value="SGNH_hydro_sf"/>
</dbReference>
<evidence type="ECO:0000256" key="36">
    <source>
        <dbReference type="ARBA" id="ARBA00048699"/>
    </source>
</evidence>
<keyword evidence="10" id="KW-0443">Lipid metabolism</keyword>
<evidence type="ECO:0000256" key="9">
    <source>
        <dbReference type="ARBA" id="ARBA00022989"/>
    </source>
</evidence>
<evidence type="ECO:0000256" key="17">
    <source>
        <dbReference type="ARBA" id="ARBA00031182"/>
    </source>
</evidence>
<comment type="catalytic activity">
    <reaction evidence="32">
        <text>1,2,3-tri-(9Z-octadecenoyl)-glycerol + H2O = di-(9Z)-octadecenoylglycerol + (9Z)-octadecenoate + H(+)</text>
        <dbReference type="Rhea" id="RHEA:38575"/>
        <dbReference type="ChEBI" id="CHEBI:15377"/>
        <dbReference type="ChEBI" id="CHEBI:15378"/>
        <dbReference type="ChEBI" id="CHEBI:30823"/>
        <dbReference type="ChEBI" id="CHEBI:53753"/>
        <dbReference type="ChEBI" id="CHEBI:75945"/>
    </reaction>
    <physiologicalReaction direction="left-to-right" evidence="32">
        <dbReference type="Rhea" id="RHEA:38576"/>
    </physiologicalReaction>
</comment>
<dbReference type="SUPFAM" id="SSF52266">
    <property type="entry name" value="SGNH hydrolase"/>
    <property type="match status" value="1"/>
</dbReference>
<evidence type="ECO:0000256" key="6">
    <source>
        <dbReference type="ARBA" id="ARBA00022729"/>
    </source>
</evidence>
<evidence type="ECO:0000256" key="34">
    <source>
        <dbReference type="ARBA" id="ARBA00048613"/>
    </source>
</evidence>
<comment type="catalytic activity">
    <reaction evidence="30">
        <text>1-hexadecanoyl-2-(9Z,12Z-octadecadienoyl)-sn-glycero-3-phosphocholine + H2O = 2-(9Z,12Z-octadecadienoyl)-sn-glycero-3-phosphocholine + hexadecanoate + H(+)</text>
        <dbReference type="Rhea" id="RHEA:40971"/>
        <dbReference type="ChEBI" id="CHEBI:7896"/>
        <dbReference type="ChEBI" id="CHEBI:15377"/>
        <dbReference type="ChEBI" id="CHEBI:15378"/>
        <dbReference type="ChEBI" id="CHEBI:73002"/>
        <dbReference type="ChEBI" id="CHEBI:76084"/>
    </reaction>
    <physiologicalReaction direction="left-to-right" evidence="30">
        <dbReference type="Rhea" id="RHEA:40972"/>
    </physiologicalReaction>
</comment>
<organism evidence="44 45">
    <name type="scientific">Diabrotica balteata</name>
    <name type="common">Banded cucumber beetle</name>
    <dbReference type="NCBI Taxonomy" id="107213"/>
    <lineage>
        <taxon>Eukaryota</taxon>
        <taxon>Metazoa</taxon>
        <taxon>Ecdysozoa</taxon>
        <taxon>Arthropoda</taxon>
        <taxon>Hexapoda</taxon>
        <taxon>Insecta</taxon>
        <taxon>Pterygota</taxon>
        <taxon>Neoptera</taxon>
        <taxon>Endopterygota</taxon>
        <taxon>Coleoptera</taxon>
        <taxon>Polyphaga</taxon>
        <taxon>Cucujiformia</taxon>
        <taxon>Chrysomeloidea</taxon>
        <taxon>Chrysomelidae</taxon>
        <taxon>Galerucinae</taxon>
        <taxon>Diabroticina</taxon>
        <taxon>Diabroticites</taxon>
        <taxon>Diabrotica</taxon>
    </lineage>
</organism>
<protein>
    <recommendedName>
        <fullName evidence="3">Phospholipase B1, membrane-associated</fullName>
    </recommendedName>
    <alternativeName>
        <fullName evidence="16">Lysophospholipase</fullName>
    </alternativeName>
    <alternativeName>
        <fullName evidence="17">Phospholipase A2</fullName>
    </alternativeName>
    <alternativeName>
        <fullName evidence="19">Phospholipase B/lipase</fullName>
    </alternativeName>
    <alternativeName>
        <fullName evidence="18">Triacylglycerol lipase</fullName>
    </alternativeName>
</protein>
<comment type="catalytic activity">
    <reaction evidence="41">
        <text>1,3-di-(9Z-octadecenoyl)-glycerol + H2O = 1-(9Z-octadecenoyl)-glycerol + (9Z)-octadecenoate + H(+)</text>
        <dbReference type="Rhea" id="RHEA:39939"/>
        <dbReference type="ChEBI" id="CHEBI:15377"/>
        <dbReference type="ChEBI" id="CHEBI:15378"/>
        <dbReference type="ChEBI" id="CHEBI:30823"/>
        <dbReference type="ChEBI" id="CHEBI:75342"/>
        <dbReference type="ChEBI" id="CHEBI:75735"/>
    </reaction>
    <physiologicalReaction direction="left-to-right" evidence="41">
        <dbReference type="Rhea" id="RHEA:39940"/>
    </physiologicalReaction>
</comment>
<comment type="catalytic activity">
    <reaction evidence="42">
        <text>2-(9Z-octadecenoyl)-glycerol + H2O = glycerol + (9Z)-octadecenoate + H(+)</text>
        <dbReference type="Rhea" id="RHEA:38491"/>
        <dbReference type="ChEBI" id="CHEBI:15377"/>
        <dbReference type="ChEBI" id="CHEBI:15378"/>
        <dbReference type="ChEBI" id="CHEBI:17754"/>
        <dbReference type="ChEBI" id="CHEBI:30823"/>
        <dbReference type="ChEBI" id="CHEBI:73990"/>
    </reaction>
    <physiologicalReaction direction="left-to-right" evidence="42">
        <dbReference type="Rhea" id="RHEA:38492"/>
    </physiologicalReaction>
</comment>
<comment type="catalytic activity">
    <reaction evidence="31">
        <text>1-octadecanoyl-2-(9Z,12Z)-octadecadienoyl-sn-glycerol + H2O = 1-octadecanoyl-sn-glycerol + (9Z,12Z)-octadecadienoate + H(+)</text>
        <dbReference type="Rhea" id="RHEA:40927"/>
        <dbReference type="ChEBI" id="CHEBI:15377"/>
        <dbReference type="ChEBI" id="CHEBI:15378"/>
        <dbReference type="ChEBI" id="CHEBI:30245"/>
        <dbReference type="ChEBI" id="CHEBI:75550"/>
        <dbReference type="ChEBI" id="CHEBI:77097"/>
    </reaction>
    <physiologicalReaction direction="left-to-right" evidence="31">
        <dbReference type="Rhea" id="RHEA:40928"/>
    </physiologicalReaction>
</comment>
<dbReference type="AlphaFoldDB" id="A0A9N9T7R0"/>
<keyword evidence="5" id="KW-0812">Transmembrane</keyword>
<evidence type="ECO:0000256" key="16">
    <source>
        <dbReference type="ARBA" id="ARBA00029723"/>
    </source>
</evidence>
<keyword evidence="7" id="KW-0677">Repeat</keyword>
<evidence type="ECO:0000256" key="7">
    <source>
        <dbReference type="ARBA" id="ARBA00022737"/>
    </source>
</evidence>
<reference evidence="44" key="1">
    <citation type="submission" date="2022-01" db="EMBL/GenBank/DDBJ databases">
        <authorList>
            <person name="King R."/>
        </authorList>
    </citation>
    <scope>NUCLEOTIDE SEQUENCE</scope>
</reference>
<evidence type="ECO:0000256" key="33">
    <source>
        <dbReference type="ARBA" id="ARBA00048454"/>
    </source>
</evidence>
<name>A0A9N9T7R0_DIABA</name>
<dbReference type="CDD" id="cd01824">
    <property type="entry name" value="Phospholipase_B_like"/>
    <property type="match status" value="1"/>
</dbReference>
<evidence type="ECO:0000256" key="39">
    <source>
        <dbReference type="ARBA" id="ARBA00048939"/>
    </source>
</evidence>
<comment type="catalytic activity">
    <reaction evidence="24">
        <text>1-hexadecanoyl-2-(9Z)-octadecenoyl-3-octadecanoyl-sn-glycerol + H2O = 1-hexadecanoyl-2-(9Z-octadecenoyl)-sn-glycerol + octadecanoate + H(+)</text>
        <dbReference type="Rhea" id="RHEA:41111"/>
        <dbReference type="ChEBI" id="CHEBI:15377"/>
        <dbReference type="ChEBI" id="CHEBI:15378"/>
        <dbReference type="ChEBI" id="CHEBI:25629"/>
        <dbReference type="ChEBI" id="CHEBI:75466"/>
        <dbReference type="ChEBI" id="CHEBI:77623"/>
    </reaction>
    <physiologicalReaction direction="left-to-right" evidence="24">
        <dbReference type="Rhea" id="RHEA:41112"/>
    </physiologicalReaction>
</comment>
<evidence type="ECO:0000256" key="41">
    <source>
        <dbReference type="ARBA" id="ARBA00049372"/>
    </source>
</evidence>
<comment type="similarity">
    <text evidence="2">Belongs to the 'GDSL' lipolytic enzyme family. Phospholipase B1 subfamily.</text>
</comment>
<gene>
    <name evidence="44" type="ORF">DIABBA_LOCUS10172</name>
</gene>
<keyword evidence="12" id="KW-0325">Glycoprotein</keyword>
<evidence type="ECO:0000256" key="3">
    <source>
        <dbReference type="ARBA" id="ARBA00015133"/>
    </source>
</evidence>